<feature type="non-terminal residue" evidence="1">
    <location>
        <position position="1"/>
    </location>
</feature>
<protein>
    <submittedName>
        <fullName evidence="1">Uncharacterized protein</fullName>
    </submittedName>
</protein>
<accession>Q0WTQ7</accession>
<sequence length="40" mass="4481">TVVLFLSRRRIPPSEDSFRSRIDLISVTPPLLAGVSLCLR</sequence>
<name>Q0WTQ7_ARATH</name>
<evidence type="ECO:0000313" key="1">
    <source>
        <dbReference type="EMBL" id="BAE99491.1"/>
    </source>
</evidence>
<proteinExistence type="evidence at transcript level"/>
<dbReference type="EMBL" id="AK227491">
    <property type="protein sequence ID" value="BAE99491.1"/>
    <property type="molecule type" value="mRNA"/>
</dbReference>
<reference evidence="1" key="1">
    <citation type="submission" date="2006-07" db="EMBL/GenBank/DDBJ databases">
        <title>Large-scale analysis of RIKEN Arabidopsis full-length (RAFL) cDNAs.</title>
        <authorList>
            <person name="Totoki Y."/>
            <person name="Seki M."/>
            <person name="Ishida J."/>
            <person name="Nakajima M."/>
            <person name="Enju A."/>
            <person name="Morosawa T."/>
            <person name="Kamiya A."/>
            <person name="Narusaka M."/>
            <person name="Shin-i T."/>
            <person name="Nakagawa M."/>
            <person name="Sakamoto N."/>
            <person name="Oishi K."/>
            <person name="Kohara Y."/>
            <person name="Kobayashi M."/>
            <person name="Toyoda A."/>
            <person name="Sakaki Y."/>
            <person name="Sakurai T."/>
            <person name="Iida K."/>
            <person name="Akiyama K."/>
            <person name="Satou M."/>
            <person name="Toyoda T."/>
            <person name="Konagaya A."/>
            <person name="Carninci P."/>
            <person name="Kawai J."/>
            <person name="Hayashizaki Y."/>
            <person name="Shinozaki K."/>
        </authorList>
    </citation>
    <scope>NUCLEOTIDE SEQUENCE</scope>
</reference>
<organism evidence="1">
    <name type="scientific">Arabidopsis thaliana</name>
    <name type="common">Mouse-ear cress</name>
    <dbReference type="NCBI Taxonomy" id="3702"/>
    <lineage>
        <taxon>Eukaryota</taxon>
        <taxon>Viridiplantae</taxon>
        <taxon>Streptophyta</taxon>
        <taxon>Embryophyta</taxon>
        <taxon>Tracheophyta</taxon>
        <taxon>Spermatophyta</taxon>
        <taxon>Magnoliopsida</taxon>
        <taxon>eudicotyledons</taxon>
        <taxon>Gunneridae</taxon>
        <taxon>Pentapetalae</taxon>
        <taxon>rosids</taxon>
        <taxon>malvids</taxon>
        <taxon>Brassicales</taxon>
        <taxon>Brassicaceae</taxon>
        <taxon>Camelineae</taxon>
        <taxon>Arabidopsis</taxon>
    </lineage>
</organism>
<dbReference type="AlphaFoldDB" id="Q0WTQ7"/>